<dbReference type="SUPFAM" id="SSF55008">
    <property type="entry name" value="HMA, heavy metal-associated domain"/>
    <property type="match status" value="1"/>
</dbReference>
<dbReference type="InterPro" id="IPR036163">
    <property type="entry name" value="HMA_dom_sf"/>
</dbReference>
<evidence type="ECO:0000313" key="4">
    <source>
        <dbReference type="Proteomes" id="UP001344906"/>
    </source>
</evidence>
<dbReference type="PROSITE" id="PS50846">
    <property type="entry name" value="HMA_2"/>
    <property type="match status" value="1"/>
</dbReference>
<dbReference type="NCBIfam" id="TIGR00003">
    <property type="entry name" value="copper ion binding protein"/>
    <property type="match status" value="1"/>
</dbReference>
<dbReference type="Proteomes" id="UP001344906">
    <property type="component" value="Unassembled WGS sequence"/>
</dbReference>
<dbReference type="RefSeq" id="WP_338252438.1">
    <property type="nucleotide sequence ID" value="NZ_BSRI01000002.1"/>
</dbReference>
<keyword evidence="4" id="KW-1185">Reference proteome</keyword>
<evidence type="ECO:0000313" key="3">
    <source>
        <dbReference type="EMBL" id="GLV56818.1"/>
    </source>
</evidence>
<evidence type="ECO:0000259" key="2">
    <source>
        <dbReference type="PROSITE" id="PS50846"/>
    </source>
</evidence>
<dbReference type="InterPro" id="IPR001802">
    <property type="entry name" value="MerP/CopZ"/>
</dbReference>
<feature type="domain" description="HMA" evidence="2">
    <location>
        <begin position="3"/>
        <end position="69"/>
    </location>
</feature>
<feature type="region of interest" description="Disordered" evidence="1">
    <location>
        <begin position="66"/>
        <end position="86"/>
    </location>
</feature>
<comment type="caution">
    <text evidence="3">The sequence shown here is derived from an EMBL/GenBank/DDBJ whole genome shotgun (WGS) entry which is preliminary data.</text>
</comment>
<dbReference type="InterPro" id="IPR006122">
    <property type="entry name" value="HMA_Cu_ion-bd"/>
</dbReference>
<reference evidence="3 4" key="1">
    <citation type="submission" date="2023-02" db="EMBL/GenBank/DDBJ databases">
        <title>Dictyobacter halimunensis sp. nov., a new member of the class Ktedonobacteria from forest soil in a geothermal area.</title>
        <authorList>
            <person name="Rachmania M.K."/>
            <person name="Ningsih F."/>
            <person name="Sakai Y."/>
            <person name="Yabe S."/>
            <person name="Yokota A."/>
            <person name="Sjamsuridzal W."/>
        </authorList>
    </citation>
    <scope>NUCLEOTIDE SEQUENCE [LARGE SCALE GENOMIC DNA]</scope>
    <source>
        <strain evidence="3 4">S3.2.2.5</strain>
    </source>
</reference>
<evidence type="ECO:0000256" key="1">
    <source>
        <dbReference type="SAM" id="MobiDB-lite"/>
    </source>
</evidence>
<dbReference type="InterPro" id="IPR006121">
    <property type="entry name" value="HMA_dom"/>
</dbReference>
<gene>
    <name evidence="3" type="ORF">KDH_36570</name>
</gene>
<dbReference type="CDD" id="cd00371">
    <property type="entry name" value="HMA"/>
    <property type="match status" value="1"/>
</dbReference>
<dbReference type="Pfam" id="PF00403">
    <property type="entry name" value="HMA"/>
    <property type="match status" value="1"/>
</dbReference>
<proteinExistence type="predicted"/>
<accession>A0ABQ6FT96</accession>
<protein>
    <recommendedName>
        <fullName evidence="2">HMA domain-containing protein</fullName>
    </recommendedName>
</protein>
<sequence>MAQDITLSVPDISCEHCVRTINGALGALTGVEQVSTDIPTKSVHLRFDPDQVSLQQIEATLDDAGYTISSEPAPAPRRTGKPLNLL</sequence>
<name>A0ABQ6FT96_9CHLR</name>
<dbReference type="PRINTS" id="PR00946">
    <property type="entry name" value="HGSCAVENGER"/>
</dbReference>
<dbReference type="EMBL" id="BSRI01000002">
    <property type="protein sequence ID" value="GLV56818.1"/>
    <property type="molecule type" value="Genomic_DNA"/>
</dbReference>
<dbReference type="Gene3D" id="3.30.70.100">
    <property type="match status" value="1"/>
</dbReference>
<organism evidence="3 4">
    <name type="scientific">Dictyobacter halimunensis</name>
    <dbReference type="NCBI Taxonomy" id="3026934"/>
    <lineage>
        <taxon>Bacteria</taxon>
        <taxon>Bacillati</taxon>
        <taxon>Chloroflexota</taxon>
        <taxon>Ktedonobacteria</taxon>
        <taxon>Ktedonobacterales</taxon>
        <taxon>Dictyobacteraceae</taxon>
        <taxon>Dictyobacter</taxon>
    </lineage>
</organism>